<protein>
    <submittedName>
        <fullName evidence="1">Uncharacterized protein</fullName>
    </submittedName>
</protein>
<dbReference type="Proteomes" id="UP000381378">
    <property type="component" value="Unassembled WGS sequence"/>
</dbReference>
<organism evidence="1 2">
    <name type="scientific">Pseudomonas fluorescens</name>
    <dbReference type="NCBI Taxonomy" id="294"/>
    <lineage>
        <taxon>Bacteria</taxon>
        <taxon>Pseudomonadati</taxon>
        <taxon>Pseudomonadota</taxon>
        <taxon>Gammaproteobacteria</taxon>
        <taxon>Pseudomonadales</taxon>
        <taxon>Pseudomonadaceae</taxon>
        <taxon>Pseudomonas</taxon>
    </lineage>
</organism>
<evidence type="ECO:0000313" key="1">
    <source>
        <dbReference type="EMBL" id="VVQ15237.1"/>
    </source>
</evidence>
<name>A0A5E7UUH2_PSEFL</name>
<proteinExistence type="predicted"/>
<dbReference type="AlphaFoldDB" id="A0A5E7UUH2"/>
<accession>A0A5E7UUH2</accession>
<dbReference type="EMBL" id="CABVJF010000017">
    <property type="protein sequence ID" value="VVQ15237.1"/>
    <property type="molecule type" value="Genomic_DNA"/>
</dbReference>
<reference evidence="1 2" key="1">
    <citation type="submission" date="2019-09" db="EMBL/GenBank/DDBJ databases">
        <authorList>
            <person name="Chandra G."/>
            <person name="Truman W A."/>
        </authorList>
    </citation>
    <scope>NUCLEOTIDE SEQUENCE [LARGE SCALE GENOMIC DNA]</scope>
    <source>
        <strain evidence="1">PS928</strain>
    </source>
</reference>
<evidence type="ECO:0000313" key="2">
    <source>
        <dbReference type="Proteomes" id="UP000381378"/>
    </source>
</evidence>
<gene>
    <name evidence="1" type="ORF">PS928_04236</name>
</gene>
<sequence>MTAETKIKISVSFLTAFAVVALWSLMLARPHAEDRISVQSVYDACAARGMPCPNVQIVWSNLR</sequence>